<sequence length="133" mass="15132">MGEDCAVHAYVLMTNHVHLLMTPAETGRVARVMQALGRRYVRYLNDRYHRTGTLWEGRYKACPVGSAAYLLRCYRYIELNPVRAAMVADPADYAWSSFHANALGKHDPLVRMHSSYRALAAADSERCAAFTHW</sequence>
<dbReference type="InterPro" id="IPR002686">
    <property type="entry name" value="Transposase_17"/>
</dbReference>
<gene>
    <name evidence="2" type="ORF">GCM10009105_07910</name>
</gene>
<evidence type="ECO:0000313" key="2">
    <source>
        <dbReference type="EMBL" id="GAA0708371.1"/>
    </source>
</evidence>
<protein>
    <recommendedName>
        <fullName evidence="1">Transposase IS200-like domain-containing protein</fullName>
    </recommendedName>
</protein>
<keyword evidence="3" id="KW-1185">Reference proteome</keyword>
<proteinExistence type="predicted"/>
<evidence type="ECO:0000313" key="3">
    <source>
        <dbReference type="Proteomes" id="UP001501523"/>
    </source>
</evidence>
<dbReference type="Pfam" id="PF01797">
    <property type="entry name" value="Y1_Tnp"/>
    <property type="match status" value="1"/>
</dbReference>
<dbReference type="PANTHER" id="PTHR34322:SF2">
    <property type="entry name" value="TRANSPOSASE IS200-LIKE DOMAIN-CONTAINING PROTEIN"/>
    <property type="match status" value="1"/>
</dbReference>
<dbReference type="Gene3D" id="3.30.70.1290">
    <property type="entry name" value="Transposase IS200-like"/>
    <property type="match status" value="1"/>
</dbReference>
<dbReference type="SMART" id="SM01321">
    <property type="entry name" value="Y1_Tnp"/>
    <property type="match status" value="1"/>
</dbReference>
<organism evidence="2 3">
    <name type="scientific">Dokdonella soli</name>
    <dbReference type="NCBI Taxonomy" id="529810"/>
    <lineage>
        <taxon>Bacteria</taxon>
        <taxon>Pseudomonadati</taxon>
        <taxon>Pseudomonadota</taxon>
        <taxon>Gammaproteobacteria</taxon>
        <taxon>Lysobacterales</taxon>
        <taxon>Rhodanobacteraceae</taxon>
        <taxon>Dokdonella</taxon>
    </lineage>
</organism>
<dbReference type="Proteomes" id="UP001501523">
    <property type="component" value="Unassembled WGS sequence"/>
</dbReference>
<comment type="caution">
    <text evidence="2">The sequence shown here is derived from an EMBL/GenBank/DDBJ whole genome shotgun (WGS) entry which is preliminary data.</text>
</comment>
<dbReference type="PANTHER" id="PTHR34322">
    <property type="entry name" value="TRANSPOSASE, Y1_TNP DOMAIN-CONTAINING"/>
    <property type="match status" value="1"/>
</dbReference>
<dbReference type="SUPFAM" id="SSF143422">
    <property type="entry name" value="Transposase IS200-like"/>
    <property type="match status" value="1"/>
</dbReference>
<accession>A0ABP3TJC9</accession>
<reference evidence="3" key="1">
    <citation type="journal article" date="2019" name="Int. J. Syst. Evol. Microbiol.">
        <title>The Global Catalogue of Microorganisms (GCM) 10K type strain sequencing project: providing services to taxonomists for standard genome sequencing and annotation.</title>
        <authorList>
            <consortium name="The Broad Institute Genomics Platform"/>
            <consortium name="The Broad Institute Genome Sequencing Center for Infectious Disease"/>
            <person name="Wu L."/>
            <person name="Ma J."/>
        </authorList>
    </citation>
    <scope>NUCLEOTIDE SEQUENCE [LARGE SCALE GENOMIC DNA]</scope>
    <source>
        <strain evidence="3">JCM 15421</strain>
    </source>
</reference>
<name>A0ABP3TJC9_9GAMM</name>
<evidence type="ECO:0000259" key="1">
    <source>
        <dbReference type="SMART" id="SM01321"/>
    </source>
</evidence>
<dbReference type="InterPro" id="IPR036515">
    <property type="entry name" value="Transposase_17_sf"/>
</dbReference>
<feature type="domain" description="Transposase IS200-like" evidence="1">
    <location>
        <begin position="1"/>
        <end position="80"/>
    </location>
</feature>
<dbReference type="EMBL" id="BAAAEU010000004">
    <property type="protein sequence ID" value="GAA0708371.1"/>
    <property type="molecule type" value="Genomic_DNA"/>
</dbReference>